<dbReference type="AlphaFoldDB" id="A0A8K0V709"/>
<evidence type="ECO:0000313" key="2">
    <source>
        <dbReference type="EMBL" id="MBL4916331.1"/>
    </source>
</evidence>
<keyword evidence="3" id="KW-1185">Reference proteome</keyword>
<proteinExistence type="predicted"/>
<evidence type="ECO:0000256" key="1">
    <source>
        <dbReference type="SAM" id="MobiDB-lite"/>
    </source>
</evidence>
<organism evidence="2 3">
    <name type="scientific">Szabonella alba</name>
    <dbReference type="NCBI Taxonomy" id="2804194"/>
    <lineage>
        <taxon>Bacteria</taxon>
        <taxon>Pseudomonadati</taxon>
        <taxon>Pseudomonadota</taxon>
        <taxon>Alphaproteobacteria</taxon>
        <taxon>Rhodobacterales</taxon>
        <taxon>Paracoccaceae</taxon>
        <taxon>Szabonella</taxon>
    </lineage>
</organism>
<feature type="region of interest" description="Disordered" evidence="1">
    <location>
        <begin position="53"/>
        <end position="82"/>
    </location>
</feature>
<dbReference type="Proteomes" id="UP000648908">
    <property type="component" value="Unassembled WGS sequence"/>
</dbReference>
<accession>A0A8K0V709</accession>
<protein>
    <submittedName>
        <fullName evidence="2">DUF1178 family protein</fullName>
    </submittedName>
</protein>
<gene>
    <name evidence="2" type="ORF">JL811_03775</name>
</gene>
<dbReference type="Pfam" id="PF06676">
    <property type="entry name" value="DUF1178"/>
    <property type="match status" value="1"/>
</dbReference>
<reference evidence="2" key="1">
    <citation type="submission" date="2021-01" db="EMBL/GenBank/DDBJ databases">
        <title>Tabrizicola alba sp. nov. a motile alkaliphilic bacterium isolated from a soda lake.</title>
        <authorList>
            <person name="Szuroczki S."/>
            <person name="Abbaszade G."/>
            <person name="Schumann P."/>
            <person name="Toth E."/>
        </authorList>
    </citation>
    <scope>NUCLEOTIDE SEQUENCE</scope>
    <source>
        <strain evidence="2">DMG-N-6</strain>
    </source>
</reference>
<dbReference type="PIRSF" id="PIRSF032131">
    <property type="entry name" value="UCP032131"/>
    <property type="match status" value="1"/>
</dbReference>
<dbReference type="InterPro" id="IPR009562">
    <property type="entry name" value="DUF1178"/>
</dbReference>
<dbReference type="RefSeq" id="WP_202686992.1">
    <property type="nucleotide sequence ID" value="NZ_JAESVN010000001.1"/>
</dbReference>
<comment type="caution">
    <text evidence="2">The sequence shown here is derived from an EMBL/GenBank/DDBJ whole genome shotgun (WGS) entry which is preliminary data.</text>
</comment>
<name>A0A8K0V709_9RHOB</name>
<sequence>MMVYSLRCAEGHGFESWFKSSDAFEALRKGGHLACPQCGDARVEKALMAPAVSSATRQDVESKASEGAAEPMGGAGPVSLARPTTELERAIAALRRKVEANSDYVGPRFVQEARAMHLGEAPERAIHGEARPEEARQLAEEGVPILPLPFMPGRKTN</sequence>
<evidence type="ECO:0000313" key="3">
    <source>
        <dbReference type="Proteomes" id="UP000648908"/>
    </source>
</evidence>
<dbReference type="EMBL" id="JAESVN010000001">
    <property type="protein sequence ID" value="MBL4916331.1"/>
    <property type="molecule type" value="Genomic_DNA"/>
</dbReference>